<feature type="region of interest" description="Disordered" evidence="1">
    <location>
        <begin position="440"/>
        <end position="480"/>
    </location>
</feature>
<reference evidence="2 3" key="1">
    <citation type="submission" date="2023-02" db="EMBL/GenBank/DDBJ databases">
        <title>LHISI_Scaffold_Assembly.</title>
        <authorList>
            <person name="Stuart O.P."/>
            <person name="Cleave R."/>
            <person name="Magrath M.J.L."/>
            <person name="Mikheyev A.S."/>
        </authorList>
    </citation>
    <scope>NUCLEOTIDE SEQUENCE [LARGE SCALE GENOMIC DNA]</scope>
    <source>
        <strain evidence="2">Daus_M_001</strain>
        <tissue evidence="2">Leg muscle</tissue>
    </source>
</reference>
<protein>
    <submittedName>
        <fullName evidence="2">Uncharacterized protein</fullName>
    </submittedName>
</protein>
<gene>
    <name evidence="2" type="ORF">PR048_017210</name>
</gene>
<evidence type="ECO:0000313" key="3">
    <source>
        <dbReference type="Proteomes" id="UP001159363"/>
    </source>
</evidence>
<organism evidence="2 3">
    <name type="scientific">Dryococelus australis</name>
    <dbReference type="NCBI Taxonomy" id="614101"/>
    <lineage>
        <taxon>Eukaryota</taxon>
        <taxon>Metazoa</taxon>
        <taxon>Ecdysozoa</taxon>
        <taxon>Arthropoda</taxon>
        <taxon>Hexapoda</taxon>
        <taxon>Insecta</taxon>
        <taxon>Pterygota</taxon>
        <taxon>Neoptera</taxon>
        <taxon>Polyneoptera</taxon>
        <taxon>Phasmatodea</taxon>
        <taxon>Verophasmatodea</taxon>
        <taxon>Anareolatae</taxon>
        <taxon>Phasmatidae</taxon>
        <taxon>Eurycanthinae</taxon>
        <taxon>Dryococelus</taxon>
    </lineage>
</organism>
<feature type="region of interest" description="Disordered" evidence="1">
    <location>
        <begin position="202"/>
        <end position="227"/>
    </location>
</feature>
<name>A0ABQ9H8V7_9NEOP</name>
<dbReference type="EMBL" id="JARBHB010000006">
    <property type="protein sequence ID" value="KAJ8880740.1"/>
    <property type="molecule type" value="Genomic_DNA"/>
</dbReference>
<sequence>MHHANADRFRKLHRRIDIQVRRRIHNTLQQLYFAKHSTETPVDLPTPGGITNRLPPRWIEFNPRPSHSRIFANGNRAGRCHWSAGFLGDLPFPPPFHSSAAPYSPYFTLIGSQDLDVKSPLIRAVAGNVTTKRPALLKGGRGTEICVIRRVQPPQQFNAIDKAVVYATRVDDLDTLRHGIYACSETIRNTPGFHQRIRESGREIPEKTRRPTASSGTIPTCENPVTRSGIEPGSPWWETSVLIAQPPWPQYNQGLSYDCRDIVAAKDGRGIPPGDVVPSNCKQLARDLDEKLILATLTSSGASTFPPAGARSSGLKSLARKRRTCRFRFKATCNPSIPSRQTYLHKADTQKSNNYKYVKCPAQGANTAYPRQKLLHDELSKSSNSPDTSDTAVIKIAKERGYPLQALHSESGSHIERHHWLAARQGVACTVRRLPCSPGERMPGDVAATSNHSRSQFPHARTRQQGGGGGRRQPPGREPRHYLATHIPRRRLPLMEKGGVCARRSHVISGGGKGCEPGQALRPARHLPQVYQHRGSKLPPHCRQLSVNSLGLAQEVLRATSRGEGQLESTQRLPKELNIPKTGMAPVPIALSKQVSVLRGGALEALRLEHHRESARERLFTAKRALLKALRKIYLYIQCVFFHLIEARRRCTQQAANSSAWKGRRETLATAATGDSARCKLTVSGSRQSWAAEYSAVPPGLLNPQSGSNATPTSLLYKRAWASKPKGAIARSQATAVWGLEAPCGTSLHLRREHTASSTDRVRPVQFDDTLRGAHAGTGRALDVERVADRPSGSLQLDGSGPLLPLHTL</sequence>
<accession>A0ABQ9H8V7</accession>
<comment type="caution">
    <text evidence="2">The sequence shown here is derived from an EMBL/GenBank/DDBJ whole genome shotgun (WGS) entry which is preliminary data.</text>
</comment>
<feature type="compositionally biased region" description="Polar residues" evidence="1">
    <location>
        <begin position="211"/>
        <end position="226"/>
    </location>
</feature>
<proteinExistence type="predicted"/>
<dbReference type="Proteomes" id="UP001159363">
    <property type="component" value="Chromosome 5"/>
</dbReference>
<keyword evidence="3" id="KW-1185">Reference proteome</keyword>
<evidence type="ECO:0000313" key="2">
    <source>
        <dbReference type="EMBL" id="KAJ8880740.1"/>
    </source>
</evidence>
<evidence type="ECO:0000256" key="1">
    <source>
        <dbReference type="SAM" id="MobiDB-lite"/>
    </source>
</evidence>